<reference evidence="2" key="4">
    <citation type="submission" date="2024-05" db="EMBL/GenBank/DDBJ databases">
        <authorList>
            <person name="Sun Q."/>
            <person name="Zhou Y."/>
        </authorList>
    </citation>
    <scope>NUCLEOTIDE SEQUENCE</scope>
    <source>
        <strain evidence="2">CGMCC 1.15931</strain>
    </source>
</reference>
<evidence type="ECO:0000256" key="1">
    <source>
        <dbReference type="SAM" id="MobiDB-lite"/>
    </source>
</evidence>
<accession>A0A6I3SW00</accession>
<dbReference type="EMBL" id="BMKG01000025">
    <property type="protein sequence ID" value="GGC18777.1"/>
    <property type="molecule type" value="Genomic_DNA"/>
</dbReference>
<comment type="caution">
    <text evidence="3">The sequence shown here is derived from an EMBL/GenBank/DDBJ whole genome shotgun (WGS) entry which is preliminary data.</text>
</comment>
<dbReference type="AlphaFoldDB" id="A0A6I3SW00"/>
<evidence type="ECO:0000313" key="4">
    <source>
        <dbReference type="Proteomes" id="UP000430634"/>
    </source>
</evidence>
<sequence>MNERRIAIKKSRALPEASAGEFSQWLQHTRSAQQARDIGADVPCNECNACCRSSMFIHIRADEIRSLNRIPKQLLFPVPGLAKGHRLMGYDDKGRCPMLVDDRCSIYEDRPQTCRDYDCRIFAATGITLDEKVQAGISAQAKAWRFTYAGDANRLEHEAVRAAAMFLKQNAKLFPPQVLPLNPVQLALTALKVYTVFHKLMEPGSSANSSDTGIVEAIMAAMDQFDGVPAVKAESAETEKPRFAAGPHHGRAAAEPAAGPAQRRRHRHV</sequence>
<dbReference type="Proteomes" id="UP000430634">
    <property type="component" value="Unassembled WGS sequence"/>
</dbReference>
<dbReference type="OrthoDB" id="9779822at2"/>
<reference evidence="5" key="2">
    <citation type="journal article" date="2019" name="Int. J. Syst. Evol. Microbiol.">
        <title>The Global Catalogue of Microorganisms (GCM) 10K type strain sequencing project: providing services to taxonomists for standard genome sequencing and annotation.</title>
        <authorList>
            <consortium name="The Broad Institute Genomics Platform"/>
            <consortium name="The Broad Institute Genome Sequencing Center for Infectious Disease"/>
            <person name="Wu L."/>
            <person name="Ma J."/>
        </authorList>
    </citation>
    <scope>NUCLEOTIDE SEQUENCE [LARGE SCALE GENOMIC DNA]</scope>
    <source>
        <strain evidence="5">CGMCC 1.15931</strain>
    </source>
</reference>
<reference evidence="3 4" key="3">
    <citation type="submission" date="2019-11" db="EMBL/GenBank/DDBJ databases">
        <title>Type strains purchased from KCTC, JCM and DSMZ.</title>
        <authorList>
            <person name="Lu H."/>
        </authorList>
    </citation>
    <scope>NUCLEOTIDE SEQUENCE [LARGE SCALE GENOMIC DNA]</scope>
    <source>
        <strain evidence="3 4">KCTC 52429</strain>
    </source>
</reference>
<dbReference type="RefSeq" id="WP_155470034.1">
    <property type="nucleotide sequence ID" value="NZ_BMKG01000025.1"/>
</dbReference>
<reference evidence="2" key="1">
    <citation type="journal article" date="2014" name="Int. J. Syst. Evol. Microbiol.">
        <title>Complete genome of a new Firmicutes species belonging to the dominant human colonic microbiota ('Ruminococcus bicirculans') reveals two chromosomes and a selective capacity to utilize plant glucans.</title>
        <authorList>
            <consortium name="NISC Comparative Sequencing Program"/>
            <person name="Wegmann U."/>
            <person name="Louis P."/>
            <person name="Goesmann A."/>
            <person name="Henrissat B."/>
            <person name="Duncan S.H."/>
            <person name="Flint H.J."/>
        </authorList>
    </citation>
    <scope>NUCLEOTIDE SEQUENCE</scope>
    <source>
        <strain evidence="2">CGMCC 1.15931</strain>
    </source>
</reference>
<proteinExistence type="predicted"/>
<dbReference type="InterPro" id="IPR005358">
    <property type="entry name" value="Puta_zinc/iron-chelating_dom"/>
</dbReference>
<keyword evidence="5" id="KW-1185">Reference proteome</keyword>
<evidence type="ECO:0000313" key="3">
    <source>
        <dbReference type="EMBL" id="MTV52706.1"/>
    </source>
</evidence>
<evidence type="ECO:0000313" key="5">
    <source>
        <dbReference type="Proteomes" id="UP000622638"/>
    </source>
</evidence>
<protein>
    <recommendedName>
        <fullName evidence="6">YkgJ family cysteine cluster protein</fullName>
    </recommendedName>
</protein>
<feature type="region of interest" description="Disordered" evidence="1">
    <location>
        <begin position="230"/>
        <end position="269"/>
    </location>
</feature>
<organism evidence="3 4">
    <name type="scientific">Pseudoduganella buxea</name>
    <dbReference type="NCBI Taxonomy" id="1949069"/>
    <lineage>
        <taxon>Bacteria</taxon>
        <taxon>Pseudomonadati</taxon>
        <taxon>Pseudomonadota</taxon>
        <taxon>Betaproteobacteria</taxon>
        <taxon>Burkholderiales</taxon>
        <taxon>Oxalobacteraceae</taxon>
        <taxon>Telluria group</taxon>
        <taxon>Pseudoduganella</taxon>
    </lineage>
</organism>
<gene>
    <name evidence="2" type="ORF">GCM10011572_45320</name>
    <name evidence="3" type="ORF">GM672_08150</name>
</gene>
<evidence type="ECO:0000313" key="2">
    <source>
        <dbReference type="EMBL" id="GGC18777.1"/>
    </source>
</evidence>
<dbReference type="EMBL" id="WNKZ01000016">
    <property type="protein sequence ID" value="MTV52706.1"/>
    <property type="molecule type" value="Genomic_DNA"/>
</dbReference>
<dbReference type="Pfam" id="PF03692">
    <property type="entry name" value="CxxCxxCC"/>
    <property type="match status" value="1"/>
</dbReference>
<dbReference type="Proteomes" id="UP000622638">
    <property type="component" value="Unassembled WGS sequence"/>
</dbReference>
<evidence type="ECO:0008006" key="6">
    <source>
        <dbReference type="Google" id="ProtNLM"/>
    </source>
</evidence>
<name>A0A6I3SW00_9BURK</name>